<dbReference type="RefSeq" id="XP_036357107.1">
    <property type="nucleotide sequence ID" value="XM_036501214.1"/>
</dbReference>
<proteinExistence type="inferred from homology"/>
<dbReference type="GO" id="GO:0003735">
    <property type="term" value="F:structural constituent of ribosome"/>
    <property type="evidence" value="ECO:0007669"/>
    <property type="project" value="InterPro"/>
</dbReference>
<name>A0A7E6EQQ5_9MOLL</name>
<dbReference type="PANTHER" id="PTHR11759">
    <property type="entry name" value="40S RIBOSOMAL PROTEIN S14/30S RIBOSOMAL PROTEIN S11"/>
    <property type="match status" value="1"/>
</dbReference>
<sequence length="226" mass="24676">MPHTLQPGIIFTSQECMLIMLSSVLRNLGQSCVSSPLKNKVLSVSGNPLLLSQAIHISFPRTVLDKDNRLKKWTQMETKDRLHLSDTAEVDSNPDIFPTLRTPDMLVDGVPFKHLHIAHVKATRNNTIITISEHNGDVLILKSCGTEGFQNARKGTNIAGQATGVAAGEKAITEGIKNVRVAVQGIGPGRFPAIKGLQLAGLNIVSLTDTTPITYCNERPRKQRRL</sequence>
<keyword evidence="2 5" id="KW-0689">Ribosomal protein</keyword>
<dbReference type="Proteomes" id="UP000515154">
    <property type="component" value="Linkage group LG3"/>
</dbReference>
<dbReference type="GO" id="GO:1990904">
    <property type="term" value="C:ribonucleoprotein complex"/>
    <property type="evidence" value="ECO:0007669"/>
    <property type="project" value="UniProtKB-KW"/>
</dbReference>
<evidence type="ECO:0000313" key="4">
    <source>
        <dbReference type="Proteomes" id="UP000515154"/>
    </source>
</evidence>
<evidence type="ECO:0000313" key="5">
    <source>
        <dbReference type="RefSeq" id="XP_036357107.1"/>
    </source>
</evidence>
<gene>
    <name evidence="5" type="primary">LOC115209908</name>
</gene>
<keyword evidence="3" id="KW-0687">Ribonucleoprotein</keyword>
<accession>A0A7E6EQQ5</accession>
<dbReference type="GO" id="GO:0005840">
    <property type="term" value="C:ribosome"/>
    <property type="evidence" value="ECO:0007669"/>
    <property type="project" value="UniProtKB-KW"/>
</dbReference>
<evidence type="ECO:0000256" key="1">
    <source>
        <dbReference type="ARBA" id="ARBA00006194"/>
    </source>
</evidence>
<keyword evidence="4" id="KW-1185">Reference proteome</keyword>
<dbReference type="HAMAP" id="MF_01310">
    <property type="entry name" value="Ribosomal_uS11"/>
    <property type="match status" value="1"/>
</dbReference>
<dbReference type="Gene3D" id="3.30.420.80">
    <property type="entry name" value="Ribosomal protein S11"/>
    <property type="match status" value="1"/>
</dbReference>
<dbReference type="AlphaFoldDB" id="A0A7E6EQQ5"/>
<dbReference type="SUPFAM" id="SSF53137">
    <property type="entry name" value="Translational machinery components"/>
    <property type="match status" value="1"/>
</dbReference>
<protein>
    <submittedName>
        <fullName evidence="5">30S ribosomal protein S11 isoform X1</fullName>
    </submittedName>
</protein>
<dbReference type="GO" id="GO:0006412">
    <property type="term" value="P:translation"/>
    <property type="evidence" value="ECO:0007669"/>
    <property type="project" value="InterPro"/>
</dbReference>
<dbReference type="InterPro" id="IPR036967">
    <property type="entry name" value="Ribosomal_uS11_sf"/>
</dbReference>
<organism evidence="4 5">
    <name type="scientific">Octopus sinensis</name>
    <name type="common">East Asian common octopus</name>
    <dbReference type="NCBI Taxonomy" id="2607531"/>
    <lineage>
        <taxon>Eukaryota</taxon>
        <taxon>Metazoa</taxon>
        <taxon>Spiralia</taxon>
        <taxon>Lophotrochozoa</taxon>
        <taxon>Mollusca</taxon>
        <taxon>Cephalopoda</taxon>
        <taxon>Coleoidea</taxon>
        <taxon>Octopodiformes</taxon>
        <taxon>Octopoda</taxon>
        <taxon>Incirrata</taxon>
        <taxon>Octopodidae</taxon>
        <taxon>Octopus</taxon>
    </lineage>
</organism>
<reference evidence="5" key="1">
    <citation type="submission" date="2025-08" db="UniProtKB">
        <authorList>
            <consortium name="RefSeq"/>
        </authorList>
    </citation>
    <scope>IDENTIFICATION</scope>
</reference>
<evidence type="ECO:0000256" key="2">
    <source>
        <dbReference type="ARBA" id="ARBA00022980"/>
    </source>
</evidence>
<dbReference type="InterPro" id="IPR001971">
    <property type="entry name" value="Ribosomal_uS11"/>
</dbReference>
<evidence type="ECO:0000256" key="3">
    <source>
        <dbReference type="ARBA" id="ARBA00023274"/>
    </source>
</evidence>
<dbReference type="Pfam" id="PF00411">
    <property type="entry name" value="Ribosomal_S11"/>
    <property type="match status" value="1"/>
</dbReference>
<comment type="similarity">
    <text evidence="1">Belongs to the universal ribosomal protein uS11 family.</text>
</comment>